<evidence type="ECO:0000259" key="1">
    <source>
        <dbReference type="Pfam" id="PF11706"/>
    </source>
</evidence>
<keyword evidence="3" id="KW-1185">Reference proteome</keyword>
<dbReference type="SUPFAM" id="SSF160904">
    <property type="entry name" value="Jann2411-like"/>
    <property type="match status" value="1"/>
</dbReference>
<dbReference type="InterPro" id="IPR021005">
    <property type="entry name" value="Znf_CGNR"/>
</dbReference>
<gene>
    <name evidence="2" type="ORF">HNR30_000903</name>
</gene>
<organism evidence="2 3">
    <name type="scientific">Nonomuraea soli</name>
    <dbReference type="NCBI Taxonomy" id="1032476"/>
    <lineage>
        <taxon>Bacteria</taxon>
        <taxon>Bacillati</taxon>
        <taxon>Actinomycetota</taxon>
        <taxon>Actinomycetes</taxon>
        <taxon>Streptosporangiales</taxon>
        <taxon>Streptosporangiaceae</taxon>
        <taxon>Nonomuraea</taxon>
    </lineage>
</organism>
<dbReference type="AlphaFoldDB" id="A0A7W0HNA1"/>
<dbReference type="PANTHER" id="PTHR35525">
    <property type="entry name" value="BLL6575 PROTEIN"/>
    <property type="match status" value="1"/>
</dbReference>
<dbReference type="InterPro" id="IPR023286">
    <property type="entry name" value="ABATE_dom_sf"/>
</dbReference>
<feature type="domain" description="Zinc finger CGNR" evidence="1">
    <location>
        <begin position="119"/>
        <end position="166"/>
    </location>
</feature>
<dbReference type="EMBL" id="JACDUR010000001">
    <property type="protein sequence ID" value="MBA2889568.1"/>
    <property type="molecule type" value="Genomic_DNA"/>
</dbReference>
<dbReference type="Proteomes" id="UP000530928">
    <property type="component" value="Unassembled WGS sequence"/>
</dbReference>
<name>A0A7W0HNA1_9ACTN</name>
<dbReference type="Gene3D" id="1.10.3300.10">
    <property type="entry name" value="Jann2411-like domain"/>
    <property type="match status" value="1"/>
</dbReference>
<accession>A0A7W0HNA1</accession>
<reference evidence="2 3" key="1">
    <citation type="submission" date="2020-07" db="EMBL/GenBank/DDBJ databases">
        <title>Genomic Encyclopedia of Type Strains, Phase IV (KMG-IV): sequencing the most valuable type-strain genomes for metagenomic binning, comparative biology and taxonomic classification.</title>
        <authorList>
            <person name="Goeker M."/>
        </authorList>
    </citation>
    <scope>NUCLEOTIDE SEQUENCE [LARGE SCALE GENOMIC DNA]</scope>
    <source>
        <strain evidence="2 3">DSM 45533</strain>
    </source>
</reference>
<dbReference type="RefSeq" id="WP_181608348.1">
    <property type="nucleotide sequence ID" value="NZ_BAABAM010000001.1"/>
</dbReference>
<protein>
    <recommendedName>
        <fullName evidence="1">Zinc finger CGNR domain-containing protein</fullName>
    </recommendedName>
</protein>
<dbReference type="PANTHER" id="PTHR35525:SF3">
    <property type="entry name" value="BLL6575 PROTEIN"/>
    <property type="match status" value="1"/>
</dbReference>
<proteinExistence type="predicted"/>
<sequence>MSESEAPGELEQVRTFLNTWWLPNETRVPEDRLPALAADAGAWRREMPGIPAEAGLEGFRTALREALGDPVALQEWAERHPLRVEFTEGGVVLRPERDGAVGRILAIVADAVGAGRWARLKACPDCGWVFYDHSRNGSRRWCVMNPGGSEARGCGSIAKVRAYRQRIRQAPDSTP</sequence>
<evidence type="ECO:0000313" key="2">
    <source>
        <dbReference type="EMBL" id="MBA2889568.1"/>
    </source>
</evidence>
<dbReference type="Pfam" id="PF11706">
    <property type="entry name" value="zf-CGNR"/>
    <property type="match status" value="1"/>
</dbReference>
<dbReference type="InterPro" id="IPR010852">
    <property type="entry name" value="ABATE"/>
</dbReference>
<evidence type="ECO:0000313" key="3">
    <source>
        <dbReference type="Proteomes" id="UP000530928"/>
    </source>
</evidence>
<comment type="caution">
    <text evidence="2">The sequence shown here is derived from an EMBL/GenBank/DDBJ whole genome shotgun (WGS) entry which is preliminary data.</text>
</comment>